<dbReference type="Proteomes" id="UP000033115">
    <property type="component" value="Chromosome"/>
</dbReference>
<protein>
    <submittedName>
        <fullName evidence="1">NADPH-dependent FMN reductase</fullName>
    </submittedName>
</protein>
<dbReference type="RefSeq" id="WP_158407985.1">
    <property type="nucleotide sequence ID" value="NZ_CP009933.1"/>
</dbReference>
<reference evidence="1 2" key="1">
    <citation type="journal article" date="2015" name="J. Biotechnol.">
        <title>Complete genome sequence of a malodorant-producing acetogen, Clostridium scatologenes ATCC 25775(T).</title>
        <authorList>
            <person name="Zhu Z."/>
            <person name="Guo T."/>
            <person name="Zheng H."/>
            <person name="Song T."/>
            <person name="Ouyang P."/>
            <person name="Xie J."/>
        </authorList>
    </citation>
    <scope>NUCLEOTIDE SEQUENCE [LARGE SCALE GENOMIC DNA]</scope>
    <source>
        <strain evidence="1 2">ATCC 25775</strain>
    </source>
</reference>
<organism evidence="1 2">
    <name type="scientific">Clostridium scatologenes</name>
    <dbReference type="NCBI Taxonomy" id="1548"/>
    <lineage>
        <taxon>Bacteria</taxon>
        <taxon>Bacillati</taxon>
        <taxon>Bacillota</taxon>
        <taxon>Clostridia</taxon>
        <taxon>Eubacteriales</taxon>
        <taxon>Clostridiaceae</taxon>
        <taxon>Clostridium</taxon>
    </lineage>
</organism>
<name>A0A0E3MA94_CLOSL</name>
<dbReference type="AlphaFoldDB" id="A0A0E3MA94"/>
<dbReference type="HOGENOM" id="CLU_3166568_0_0_9"/>
<dbReference type="KEGG" id="csq:CSCA_3319"/>
<accession>A0A0E3MA94</accession>
<dbReference type="EMBL" id="CP009933">
    <property type="protein sequence ID" value="AKA70444.1"/>
    <property type="molecule type" value="Genomic_DNA"/>
</dbReference>
<evidence type="ECO:0000313" key="1">
    <source>
        <dbReference type="EMBL" id="AKA70444.1"/>
    </source>
</evidence>
<keyword evidence="2" id="KW-1185">Reference proteome</keyword>
<sequence>MYKAIAEADAIVFGWKLEDYIHYCGNNDEVFNELSSRAFKDGKNLVE</sequence>
<evidence type="ECO:0000313" key="2">
    <source>
        <dbReference type="Proteomes" id="UP000033115"/>
    </source>
</evidence>
<proteinExistence type="predicted"/>
<gene>
    <name evidence="1" type="ORF">CSCA_3319</name>
</gene>